<evidence type="ECO:0000313" key="2">
    <source>
        <dbReference type="EMBL" id="KEA56089.1"/>
    </source>
</evidence>
<proteinExistence type="predicted"/>
<gene>
    <name evidence="2" type="ORF">DT99_28755</name>
</gene>
<dbReference type="SUPFAM" id="SSF52141">
    <property type="entry name" value="Uracil-DNA glycosylase-like"/>
    <property type="match status" value="1"/>
</dbReference>
<reference evidence="2" key="1">
    <citation type="submission" date="2014-04" db="EMBL/GenBank/DDBJ databases">
        <title>In planta biocontrol of soil-borne Fusarium wilt of banana through a plant endophytic bacterium, Burkholderia cenocepacia 869T2.</title>
        <authorList>
            <person name="Ho Y.-N."/>
            <person name="Chiang H.-M."/>
            <person name="Chao C.-P."/>
            <person name="Su C.-C."/>
            <person name="Hsu H.-F."/>
            <person name="Guo C.-T."/>
            <person name="Hsieh J.-L."/>
            <person name="Huang C.-C."/>
        </authorList>
    </citation>
    <scope>NUCLEOTIDE SEQUENCE [LARGE SCALE GENOMIC DNA]</scope>
    <source>
        <strain evidence="2">869T2</strain>
    </source>
</reference>
<dbReference type="AlphaFoldDB" id="A0A071M575"/>
<dbReference type="EMBL" id="JJOA01000033">
    <property type="protein sequence ID" value="KEA56089.1"/>
    <property type="molecule type" value="Genomic_DNA"/>
</dbReference>
<sequence>MLSDRRRCQTEQNGNPFWRLLGAVLGEPMLHALSYDARLVCVPSHGIGIRDVLDACHRLGSLDSAIRKARPNDFDSLREHAPRLKRVCVNGKTAGRFADVIGQAGYETLVLPSSSPAKAMPSFERGLEFRRRRPMPVRHDRHSSSPHRHRGFSPLSQHTAISSATHTAMQTAYASGERCGGTRHAVAMMPAANSSSTTQPCHATGKPHPQP</sequence>
<feature type="compositionally biased region" description="Polar residues" evidence="1">
    <location>
        <begin position="192"/>
        <end position="201"/>
    </location>
</feature>
<dbReference type="Gene3D" id="3.40.470.10">
    <property type="entry name" value="Uracil-DNA glycosylase-like domain"/>
    <property type="match status" value="1"/>
</dbReference>
<dbReference type="InterPro" id="IPR026353">
    <property type="entry name" value="Hypoxan-DNA_Glyclase"/>
</dbReference>
<organism evidence="2">
    <name type="scientific">Burkholderia cenocepacia</name>
    <dbReference type="NCBI Taxonomy" id="95486"/>
    <lineage>
        <taxon>Bacteria</taxon>
        <taxon>Pseudomonadati</taxon>
        <taxon>Pseudomonadota</taxon>
        <taxon>Betaproteobacteria</taxon>
        <taxon>Burkholderiales</taxon>
        <taxon>Burkholderiaceae</taxon>
        <taxon>Burkholderia</taxon>
        <taxon>Burkholderia cepacia complex</taxon>
    </lineage>
</organism>
<comment type="caution">
    <text evidence="2">The sequence shown here is derived from an EMBL/GenBank/DDBJ whole genome shotgun (WGS) entry which is preliminary data.</text>
</comment>
<dbReference type="InterPro" id="IPR036895">
    <property type="entry name" value="Uracil-DNA_glycosylase-like_sf"/>
</dbReference>
<name>A0A071M575_9BURK</name>
<dbReference type="CDD" id="cd10032">
    <property type="entry name" value="UDG-F6_HDG"/>
    <property type="match status" value="1"/>
</dbReference>
<feature type="region of interest" description="Disordered" evidence="1">
    <location>
        <begin position="192"/>
        <end position="211"/>
    </location>
</feature>
<accession>A0A071M575</accession>
<evidence type="ECO:0000256" key="1">
    <source>
        <dbReference type="SAM" id="MobiDB-lite"/>
    </source>
</evidence>
<dbReference type="NCBIfam" id="TIGR04274">
    <property type="entry name" value="hypoxanDNAglyco"/>
    <property type="match status" value="1"/>
</dbReference>
<protein>
    <submittedName>
        <fullName evidence="2">Uncharacterized protein</fullName>
    </submittedName>
</protein>